<dbReference type="OrthoDB" id="9783154at2"/>
<dbReference type="EMBL" id="CP019646">
    <property type="protein sequence ID" value="AQQ70364.1"/>
    <property type="molecule type" value="Genomic_DNA"/>
</dbReference>
<dbReference type="STRING" id="1851148.SMSP2_00710"/>
<dbReference type="RefSeq" id="WP_146682634.1">
    <property type="nucleotide sequence ID" value="NZ_CP019646.1"/>
</dbReference>
<dbReference type="PANTHER" id="PTHR42693">
    <property type="entry name" value="ARYLSULFATASE FAMILY MEMBER"/>
    <property type="match status" value="1"/>
</dbReference>
<proteinExistence type="inferred from homology"/>
<evidence type="ECO:0000313" key="3">
    <source>
        <dbReference type="EMBL" id="AQQ70364.1"/>
    </source>
</evidence>
<dbReference type="InterPro" id="IPR000917">
    <property type="entry name" value="Sulfatase_N"/>
</dbReference>
<reference evidence="4" key="1">
    <citation type="submission" date="2017-02" db="EMBL/GenBank/DDBJ databases">
        <title>Comparative genomics and description of representatives of a novel lineage of planctomycetes thriving in anoxic sediments.</title>
        <authorList>
            <person name="Spring S."/>
            <person name="Bunk B."/>
            <person name="Sproer C."/>
        </authorList>
    </citation>
    <scope>NUCLEOTIDE SEQUENCE [LARGE SCALE GENOMIC DNA]</scope>
    <source>
        <strain evidence="4">SM-Chi-D1</strain>
    </source>
</reference>
<sequence>MNNKKTNIIFILTDHFRPDAVSADTPNLQNLAAEGVRFTNAYCAAPLCQPSRTSIITGMFPSQTGVCGNQNPPVSNELRDDTFTNRLQRGGYYTALIGKHHFIDRYGIGMDIRQDEEEIKRYGFDSVLQVLDDGENTHNKDDYTAYLEEKGLFDEFIKVFPERAWQCRPHPFGDDDTVDGFIGTNAVKFIEEYSNDKPFYLNVSFVGPHPPFWHPGKLKHDPEKIADPIGAAFTQDDKVMKAHYLDRCSLIDKYIGKITDALNHKGFYDNTLIIFSSDHGENAGDFGIWDKRFCYEQSWGVPLIFAGARTIGERRMCGSRVSKMLVSQLDLYPTILAAAGMEPAAERNRWGRNIFRMLEDEPGSGHSEIHAQLGTVHMMRDGCWKIAYDPEAGGVQYLFNLRSDPNELCNLAGAAVYEKVTARLLERILDHRIRLSQFTQVKEEQRVQAARYI</sequence>
<evidence type="ECO:0000259" key="2">
    <source>
        <dbReference type="Pfam" id="PF00884"/>
    </source>
</evidence>
<dbReference type="GO" id="GO:0004065">
    <property type="term" value="F:arylsulfatase activity"/>
    <property type="evidence" value="ECO:0007669"/>
    <property type="project" value="TreeGrafter"/>
</dbReference>
<organism evidence="3 4">
    <name type="scientific">Limihaloglobus sulfuriphilus</name>
    <dbReference type="NCBI Taxonomy" id="1851148"/>
    <lineage>
        <taxon>Bacteria</taxon>
        <taxon>Pseudomonadati</taxon>
        <taxon>Planctomycetota</taxon>
        <taxon>Phycisphaerae</taxon>
        <taxon>Sedimentisphaerales</taxon>
        <taxon>Sedimentisphaeraceae</taxon>
        <taxon>Limihaloglobus</taxon>
    </lineage>
</organism>
<keyword evidence="4" id="KW-1185">Reference proteome</keyword>
<dbReference type="PANTHER" id="PTHR42693:SF33">
    <property type="entry name" value="ARYLSULFATASE"/>
    <property type="match status" value="1"/>
</dbReference>
<dbReference type="SUPFAM" id="SSF53649">
    <property type="entry name" value="Alkaline phosphatase-like"/>
    <property type="match status" value="1"/>
</dbReference>
<keyword evidence="3" id="KW-0378">Hydrolase</keyword>
<accession>A0A1Q2MCH4</accession>
<dbReference type="Proteomes" id="UP000188181">
    <property type="component" value="Chromosome"/>
</dbReference>
<dbReference type="InterPro" id="IPR017850">
    <property type="entry name" value="Alkaline_phosphatase_core_sf"/>
</dbReference>
<name>A0A1Q2MCH4_9BACT</name>
<comment type="similarity">
    <text evidence="1">Belongs to the sulfatase family.</text>
</comment>
<evidence type="ECO:0000256" key="1">
    <source>
        <dbReference type="ARBA" id="ARBA00008779"/>
    </source>
</evidence>
<dbReference type="AlphaFoldDB" id="A0A1Q2MCH4"/>
<gene>
    <name evidence="3" type="primary">betC_3</name>
    <name evidence="3" type="ORF">SMSP2_00710</name>
</gene>
<dbReference type="Pfam" id="PF00884">
    <property type="entry name" value="Sulfatase"/>
    <property type="match status" value="1"/>
</dbReference>
<dbReference type="EC" id="3.1.6.6" evidence="3"/>
<feature type="domain" description="Sulfatase N-terminal" evidence="2">
    <location>
        <begin position="7"/>
        <end position="341"/>
    </location>
</feature>
<dbReference type="GO" id="GO:0047753">
    <property type="term" value="F:choline-sulfatase activity"/>
    <property type="evidence" value="ECO:0007669"/>
    <property type="project" value="UniProtKB-EC"/>
</dbReference>
<evidence type="ECO:0000313" key="4">
    <source>
        <dbReference type="Proteomes" id="UP000188181"/>
    </source>
</evidence>
<protein>
    <submittedName>
        <fullName evidence="3">Choline-sulfatase</fullName>
        <ecNumber evidence="3">3.1.6.6</ecNumber>
    </submittedName>
</protein>
<dbReference type="Gene3D" id="3.40.720.10">
    <property type="entry name" value="Alkaline Phosphatase, subunit A"/>
    <property type="match status" value="2"/>
</dbReference>
<dbReference type="InterPro" id="IPR050738">
    <property type="entry name" value="Sulfatase"/>
</dbReference>
<dbReference type="KEGG" id="pbas:SMSP2_00710"/>